<proteinExistence type="predicted"/>
<keyword evidence="5" id="KW-1185">Reference proteome</keyword>
<dbReference type="PANTHER" id="PTHR43685">
    <property type="entry name" value="GLYCOSYLTRANSFERASE"/>
    <property type="match status" value="1"/>
</dbReference>
<name>A0A1H8NTN7_9HYPH</name>
<dbReference type="Pfam" id="PF00535">
    <property type="entry name" value="Glycos_transf_2"/>
    <property type="match status" value="1"/>
</dbReference>
<keyword evidence="2" id="KW-0328">Glycosyltransferase</keyword>
<dbReference type="GO" id="GO:0016757">
    <property type="term" value="F:glycosyltransferase activity"/>
    <property type="evidence" value="ECO:0007669"/>
    <property type="project" value="UniProtKB-KW"/>
</dbReference>
<reference evidence="4" key="2">
    <citation type="submission" date="2016-10" db="EMBL/GenBank/DDBJ databases">
        <authorList>
            <person name="Wibberg D."/>
        </authorList>
    </citation>
    <scope>NUCLEOTIDE SEQUENCE [LARGE SCALE GENOMIC DNA]</scope>
</reference>
<reference evidence="2" key="1">
    <citation type="submission" date="2016-10" db="EMBL/GenBank/DDBJ databases">
        <authorList>
            <person name="de Groot N.N."/>
        </authorList>
    </citation>
    <scope>NUCLEOTIDE SEQUENCE [LARGE SCALE GENOMIC DNA]</scope>
    <source>
        <strain evidence="2">CCBAU85039</strain>
    </source>
</reference>
<evidence type="ECO:0000259" key="1">
    <source>
        <dbReference type="Pfam" id="PF00535"/>
    </source>
</evidence>
<organism evidence="2 4">
    <name type="scientific">Rhizobium tibeticum</name>
    <dbReference type="NCBI Taxonomy" id="501024"/>
    <lineage>
        <taxon>Bacteria</taxon>
        <taxon>Pseudomonadati</taxon>
        <taxon>Pseudomonadota</taxon>
        <taxon>Alphaproteobacteria</taxon>
        <taxon>Hyphomicrobiales</taxon>
        <taxon>Rhizobiaceae</taxon>
        <taxon>Rhizobium/Agrobacterium group</taxon>
        <taxon>Rhizobium</taxon>
    </lineage>
</organism>
<dbReference type="PANTHER" id="PTHR43685:SF11">
    <property type="entry name" value="GLYCOSYLTRANSFERASE TAGX-RELATED"/>
    <property type="match status" value="1"/>
</dbReference>
<dbReference type="Gene3D" id="3.90.550.10">
    <property type="entry name" value="Spore Coat Polysaccharide Biosynthesis Protein SpsA, Chain A"/>
    <property type="match status" value="1"/>
</dbReference>
<evidence type="ECO:0000313" key="4">
    <source>
        <dbReference type="Proteomes" id="UP000183063"/>
    </source>
</evidence>
<dbReference type="InterPro" id="IPR029044">
    <property type="entry name" value="Nucleotide-diphossugar_trans"/>
</dbReference>
<dbReference type="InterPro" id="IPR050834">
    <property type="entry name" value="Glycosyltransf_2"/>
</dbReference>
<dbReference type="OrthoDB" id="5291101at2"/>
<dbReference type="InterPro" id="IPR001173">
    <property type="entry name" value="Glyco_trans_2-like"/>
</dbReference>
<dbReference type="EMBL" id="FNXB01000018">
    <property type="protein sequence ID" value="SEI00412.1"/>
    <property type="molecule type" value="Genomic_DNA"/>
</dbReference>
<dbReference type="SUPFAM" id="SSF53448">
    <property type="entry name" value="Nucleotide-diphospho-sugar transferases"/>
    <property type="match status" value="1"/>
</dbReference>
<reference evidence="3 5" key="3">
    <citation type="submission" date="2016-10" db="EMBL/GenBank/DDBJ databases">
        <authorList>
            <person name="Varghese N."/>
            <person name="Submissions S."/>
        </authorList>
    </citation>
    <scope>NUCLEOTIDE SEQUENCE [LARGE SCALE GENOMIC DNA]</scope>
    <source>
        <strain evidence="3 5">CGMCC 1.7071</strain>
    </source>
</reference>
<gene>
    <name evidence="2" type="primary">pglI_2</name>
    <name evidence="2" type="ORF">RTCCBAU85039_3633</name>
    <name evidence="3" type="ORF">SAMN05216228_101575</name>
</gene>
<evidence type="ECO:0000313" key="2">
    <source>
        <dbReference type="EMBL" id="SEI00412.1"/>
    </source>
</evidence>
<dbReference type="AlphaFoldDB" id="A0A1H8NTN7"/>
<evidence type="ECO:0000313" key="5">
    <source>
        <dbReference type="Proteomes" id="UP000198939"/>
    </source>
</evidence>
<dbReference type="EC" id="2.4.1.293" evidence="2"/>
<evidence type="ECO:0000313" key="3">
    <source>
        <dbReference type="EMBL" id="SEO32964.1"/>
    </source>
</evidence>
<protein>
    <submittedName>
        <fullName evidence="2">GalNAc(5)-diNAcBac-PP-undecaprenol beta-1,3-glucosyltransferase</fullName>
        <ecNumber evidence="2">2.4.1.293</ecNumber>
    </submittedName>
    <submittedName>
        <fullName evidence="3">Glycosyltransferase involved in cell wall bisynthesis</fullName>
    </submittedName>
</protein>
<feature type="domain" description="Glycosyltransferase 2-like" evidence="1">
    <location>
        <begin position="307"/>
        <end position="427"/>
    </location>
</feature>
<sequence length="569" mass="64273">MGAVSFSLDSRLIDALNSALELHIFVETGTFRGDTVARVASQFDRIFSIELSESLWNDASTRFQSALNITVLNGRSSDKLAEIRTTFEDRPTLFWLDAHWCIATGTAGELSQCPLLDELKAIEHLNAESVILIDDARLFLAPPLAPHEISQWPNFDQIVRQLFAMSEHHEVMVINDVIAFFPRRARAAVETYAQDFGTDWLIASNSLKQNGTAMNELTAKETVIQGLTGRVRQQTETIANLSAEVKYFHDLYNALPLPLRALARANLRMTRIVRPRLGQLNQYSPRPLSALKNPLLSGLPIAQPKISIVTPSFAQGRFIERTLRSVLDQQYANLEYVVQDGGSHDETIDVLKRYDDRLAGWASEQDTGQSQAINRGFAGTSGEIMAWLNSDDLLLPGSLAIIADFFDRNPDVDVVYGNRLMIDEADMEIGRWILPGHDSAVLSWADYIPQETLFWRRRIWEKAGGRIDETFRFAMDWDLLVRFRDAGAKFAHIPQFLGAFRIHEHQKTSAAITEVGFEEMDRIRKRTLGKVSDRAQIRRATAPFLLRHIVADLGYRIKTGLKSRSTKFD</sequence>
<dbReference type="InterPro" id="IPR029063">
    <property type="entry name" value="SAM-dependent_MTases_sf"/>
</dbReference>
<keyword evidence="2" id="KW-0808">Transferase</keyword>
<accession>A0A1H8NTN7</accession>
<dbReference type="Proteomes" id="UP000183063">
    <property type="component" value="Unassembled WGS sequence"/>
</dbReference>
<dbReference type="STRING" id="501024.RTCCBAU85039_3633"/>
<dbReference type="CDD" id="cd06433">
    <property type="entry name" value="GT_2_WfgS_like"/>
    <property type="match status" value="1"/>
</dbReference>
<dbReference type="EMBL" id="FOCV01000015">
    <property type="protein sequence ID" value="SEO32964.1"/>
    <property type="molecule type" value="Genomic_DNA"/>
</dbReference>
<dbReference type="Gene3D" id="3.40.50.150">
    <property type="entry name" value="Vaccinia Virus protein VP39"/>
    <property type="match status" value="1"/>
</dbReference>
<dbReference type="RefSeq" id="WP_072377398.1">
    <property type="nucleotide sequence ID" value="NZ_FNXB01000018.1"/>
</dbReference>
<dbReference type="Proteomes" id="UP000198939">
    <property type="component" value="Unassembled WGS sequence"/>
</dbReference>